<dbReference type="AlphaFoldDB" id="A0A9D1A691"/>
<reference evidence="3" key="2">
    <citation type="journal article" date="2021" name="PeerJ">
        <title>Extensive microbial diversity within the chicken gut microbiome revealed by metagenomics and culture.</title>
        <authorList>
            <person name="Gilroy R."/>
            <person name="Ravi A."/>
            <person name="Getino M."/>
            <person name="Pursley I."/>
            <person name="Horton D.L."/>
            <person name="Alikhan N.F."/>
            <person name="Baker D."/>
            <person name="Gharbi K."/>
            <person name="Hall N."/>
            <person name="Watson M."/>
            <person name="Adriaenssens E.M."/>
            <person name="Foster-Nyarko E."/>
            <person name="Jarju S."/>
            <person name="Secka A."/>
            <person name="Antonio M."/>
            <person name="Oren A."/>
            <person name="Chaudhuri R.R."/>
            <person name="La Ragione R."/>
            <person name="Hildebrand F."/>
            <person name="Pallen M.J."/>
        </authorList>
    </citation>
    <scope>NUCLEOTIDE SEQUENCE</scope>
    <source>
        <strain evidence="3">ChiHjej9B8-7071</strain>
    </source>
</reference>
<dbReference type="InterPro" id="IPR051465">
    <property type="entry name" value="Cell_Envelope_Struct_Comp"/>
</dbReference>
<proteinExistence type="predicted"/>
<dbReference type="InterPro" id="IPR001119">
    <property type="entry name" value="SLH_dom"/>
</dbReference>
<comment type="caution">
    <text evidence="3">The sequence shown here is derived from an EMBL/GenBank/DDBJ whole genome shotgun (WGS) entry which is preliminary data.</text>
</comment>
<dbReference type="PROSITE" id="PS51272">
    <property type="entry name" value="SLH"/>
    <property type="match status" value="2"/>
</dbReference>
<name>A0A9D1A691_9FIRM</name>
<dbReference type="Pfam" id="PF00395">
    <property type="entry name" value="SLH"/>
    <property type="match status" value="2"/>
</dbReference>
<organism evidence="3 4">
    <name type="scientific">Candidatus Avoscillospira stercoripullorum</name>
    <dbReference type="NCBI Taxonomy" id="2840709"/>
    <lineage>
        <taxon>Bacteria</taxon>
        <taxon>Bacillati</taxon>
        <taxon>Bacillota</taxon>
        <taxon>Clostridia</taxon>
        <taxon>Eubacteriales</taxon>
        <taxon>Oscillospiraceae</taxon>
        <taxon>Oscillospiraceae incertae sedis</taxon>
        <taxon>Candidatus Avoscillospira</taxon>
    </lineage>
</organism>
<feature type="domain" description="SLH" evidence="2">
    <location>
        <begin position="117"/>
        <end position="176"/>
    </location>
</feature>
<evidence type="ECO:0000256" key="1">
    <source>
        <dbReference type="ARBA" id="ARBA00022737"/>
    </source>
</evidence>
<reference evidence="3" key="1">
    <citation type="submission" date="2020-10" db="EMBL/GenBank/DDBJ databases">
        <authorList>
            <person name="Gilroy R."/>
        </authorList>
    </citation>
    <scope>NUCLEOTIDE SEQUENCE</scope>
    <source>
        <strain evidence="3">ChiHjej9B8-7071</strain>
    </source>
</reference>
<feature type="domain" description="SLH" evidence="2">
    <location>
        <begin position="177"/>
        <end position="240"/>
    </location>
</feature>
<keyword evidence="1" id="KW-0677">Repeat</keyword>
<evidence type="ECO:0000313" key="4">
    <source>
        <dbReference type="Proteomes" id="UP000824258"/>
    </source>
</evidence>
<gene>
    <name evidence="3" type="ORF">IAA70_01435</name>
</gene>
<dbReference type="InterPro" id="IPR044060">
    <property type="entry name" value="Bacterial_rp_domain"/>
</dbReference>
<sequence length="296" mass="33058">LYVDKAGTYTFTFTLYDGDGVALASDTATVRAYPAEEDYRVYIDAGKHGTVTVSDRYAAKGDRVIIYATPDKGYELDTLKVYDAWGDRVDVYAYGSNYAFTMPRSAVKVVATFTDVKYGHFTDVPTDSWYYDAVYYVYNHDIMDGIGNRTFNPYGDLSRAMIVTTLYRLEGEPGVRTSGSFRDVPDNTWYSSAVEWAAKEGIVKGYGKKTFKPSESVTVEQLAAILQRYADYKGYDIDETVRLYADAVVSQWAVNNVRWAAAEGLLRDGRSTNGTLVATRAEIAYALYGFMVNVAK</sequence>
<dbReference type="Pfam" id="PF18998">
    <property type="entry name" value="Flg_new_2"/>
    <property type="match status" value="1"/>
</dbReference>
<dbReference type="Proteomes" id="UP000824258">
    <property type="component" value="Unassembled WGS sequence"/>
</dbReference>
<dbReference type="EMBL" id="DVGD01000042">
    <property type="protein sequence ID" value="HIR09046.1"/>
    <property type="molecule type" value="Genomic_DNA"/>
</dbReference>
<accession>A0A9D1A691</accession>
<evidence type="ECO:0000313" key="3">
    <source>
        <dbReference type="EMBL" id="HIR09046.1"/>
    </source>
</evidence>
<dbReference type="PANTHER" id="PTHR43308">
    <property type="entry name" value="OUTER MEMBRANE PROTEIN ALPHA-RELATED"/>
    <property type="match status" value="1"/>
</dbReference>
<dbReference type="PANTHER" id="PTHR43308:SF5">
    <property type="entry name" value="S-LAYER PROTEIN _ PEPTIDOGLYCAN ENDO-BETA-N-ACETYLGLUCOSAMINIDASE"/>
    <property type="match status" value="1"/>
</dbReference>
<evidence type="ECO:0000259" key="2">
    <source>
        <dbReference type="PROSITE" id="PS51272"/>
    </source>
</evidence>
<protein>
    <submittedName>
        <fullName evidence="3">S-layer homology domain-containing protein</fullName>
    </submittedName>
</protein>
<feature type="non-terminal residue" evidence="3">
    <location>
        <position position="1"/>
    </location>
</feature>